<dbReference type="PANTHER" id="PTHR32305">
    <property type="match status" value="1"/>
</dbReference>
<dbReference type="AlphaFoldDB" id="A0A371YJY6"/>
<evidence type="ECO:0000313" key="4">
    <source>
        <dbReference type="EMBL" id="RFC81798.1"/>
    </source>
</evidence>
<feature type="domain" description="RHS protein conserved region" evidence="2">
    <location>
        <begin position="100"/>
        <end position="136"/>
    </location>
</feature>
<gene>
    <name evidence="4" type="ORF">C9E89_019830</name>
</gene>
<evidence type="ECO:0000259" key="2">
    <source>
        <dbReference type="Pfam" id="PF03527"/>
    </source>
</evidence>
<dbReference type="Proteomes" id="UP000240957">
    <property type="component" value="Unassembled WGS sequence"/>
</dbReference>
<dbReference type="InterPro" id="IPR022385">
    <property type="entry name" value="Rhs_assc_core"/>
</dbReference>
<feature type="compositionally biased region" description="Polar residues" evidence="1">
    <location>
        <begin position="16"/>
        <end position="27"/>
    </location>
</feature>
<dbReference type="EMBL" id="PYIX02000055">
    <property type="protein sequence ID" value="RFC81798.1"/>
    <property type="molecule type" value="Genomic_DNA"/>
</dbReference>
<evidence type="ECO:0000313" key="5">
    <source>
        <dbReference type="Proteomes" id="UP000240957"/>
    </source>
</evidence>
<dbReference type="InterPro" id="IPR028920">
    <property type="entry name" value="Tox-ART-HYD1_dom"/>
</dbReference>
<dbReference type="NCBIfam" id="TIGR03696">
    <property type="entry name" value="Rhs_assc_core"/>
    <property type="match status" value="1"/>
</dbReference>
<dbReference type="InterPro" id="IPR050708">
    <property type="entry name" value="T6SS_VgrG/RHS"/>
</dbReference>
<accession>A0A371YJY6</accession>
<proteinExistence type="predicted"/>
<dbReference type="OrthoDB" id="9816400at2"/>
<name>A0A371YJY6_9GAMM</name>
<evidence type="ECO:0000259" key="3">
    <source>
        <dbReference type="Pfam" id="PF15633"/>
    </source>
</evidence>
<feature type="region of interest" description="Disordered" evidence="1">
    <location>
        <begin position="1"/>
        <end position="27"/>
    </location>
</feature>
<dbReference type="PANTHER" id="PTHR32305:SF15">
    <property type="entry name" value="PROTEIN RHSA-RELATED"/>
    <property type="match status" value="1"/>
</dbReference>
<sequence>MGQDALSQRIEKQKQHSQAGRNHYTETTQYGWDGDTLAYESSNQYTKHYVYENGSFVPLIQATYRQQINQHQTPSWEHGYDYDKDPLWHTAQKANPFDRVWFYHCDHLGTPQEMSDQTGAIVWTAEYKAWGECKTENHTKRDIWDSEIITNNIRFQGQYFDQETSLHYNRHRYYSPYVGRFISKDPIGLLGGLNTFAYAPNPVEWVDPLGLNKVCTCCPPVPSGKNVFYHYTDTAGMAGILTSQKLFPSLKANNPKDARYGDGQYVTDIIPRSQSDKSIAKALYNKISLDMLQKFRIGLLLILRDLKLRKVGEIISL</sequence>
<dbReference type="Pfam" id="PF03527">
    <property type="entry name" value="RHS"/>
    <property type="match status" value="1"/>
</dbReference>
<feature type="domain" description="Tox-ART-HYD1" evidence="3">
    <location>
        <begin position="229"/>
        <end position="282"/>
    </location>
</feature>
<organism evidence="4 5">
    <name type="scientific">Acinetobacter sichuanensis</name>
    <dbReference type="NCBI Taxonomy" id="2136183"/>
    <lineage>
        <taxon>Bacteria</taxon>
        <taxon>Pseudomonadati</taxon>
        <taxon>Pseudomonadota</taxon>
        <taxon>Gammaproteobacteria</taxon>
        <taxon>Moraxellales</taxon>
        <taxon>Moraxellaceae</taxon>
        <taxon>Acinetobacter</taxon>
    </lineage>
</organism>
<protein>
    <submittedName>
        <fullName evidence="4">Uncharacterized protein</fullName>
    </submittedName>
</protein>
<dbReference type="InterPro" id="IPR001826">
    <property type="entry name" value="RHS"/>
</dbReference>
<dbReference type="Pfam" id="PF15633">
    <property type="entry name" value="Tox-ART-HYD1"/>
    <property type="match status" value="1"/>
</dbReference>
<reference evidence="4 5" key="1">
    <citation type="submission" date="2018-08" db="EMBL/GenBank/DDBJ databases">
        <title>The draft genome of Acinetobacter sichuanensis strain WCHAc060041.</title>
        <authorList>
            <person name="Qin J."/>
            <person name="Feng Y."/>
            <person name="Zong Z."/>
        </authorList>
    </citation>
    <scope>NUCLEOTIDE SEQUENCE [LARGE SCALE GENOMIC DNA]</scope>
    <source>
        <strain evidence="4 5">WCHAc060041</strain>
    </source>
</reference>
<comment type="caution">
    <text evidence="4">The sequence shown here is derived from an EMBL/GenBank/DDBJ whole genome shotgun (WGS) entry which is preliminary data.</text>
</comment>
<dbReference type="Gene3D" id="2.180.10.10">
    <property type="entry name" value="RHS repeat-associated core"/>
    <property type="match status" value="1"/>
</dbReference>
<evidence type="ECO:0000256" key="1">
    <source>
        <dbReference type="SAM" id="MobiDB-lite"/>
    </source>
</evidence>